<evidence type="ECO:0000256" key="5">
    <source>
        <dbReference type="ARBA" id="ARBA00022989"/>
    </source>
</evidence>
<dbReference type="GO" id="GO:0005886">
    <property type="term" value="C:plasma membrane"/>
    <property type="evidence" value="ECO:0007669"/>
    <property type="project" value="UniProtKB-SubCell"/>
</dbReference>
<gene>
    <name evidence="9" type="ORF">AFK24_29370</name>
</gene>
<accession>A0A1C7YXV6</accession>
<dbReference type="Pfam" id="PF07690">
    <property type="entry name" value="MFS_1"/>
    <property type="match status" value="1"/>
</dbReference>
<dbReference type="Proteomes" id="UP000093104">
    <property type="component" value="Unassembled WGS sequence"/>
</dbReference>
<evidence type="ECO:0000256" key="6">
    <source>
        <dbReference type="ARBA" id="ARBA00023136"/>
    </source>
</evidence>
<reference evidence="9 10" key="1">
    <citation type="submission" date="2015-07" db="EMBL/GenBank/DDBJ databases">
        <title>Draft genome sequence of a diazotrophic, plant growth-promoting rhizobacterium of the Pseudomonas syringae complex.</title>
        <authorList>
            <person name="Patten C.L."/>
            <person name="Jeong H."/>
        </authorList>
    </citation>
    <scope>NUCLEOTIDE SEQUENCE [LARGE SCALE GENOMIC DNA]</scope>
    <source>
        <strain evidence="9 10">GR12-2</strain>
    </source>
</reference>
<dbReference type="InterPro" id="IPR011701">
    <property type="entry name" value="MFS"/>
</dbReference>
<dbReference type="InterPro" id="IPR020846">
    <property type="entry name" value="MFS_dom"/>
</dbReference>
<organism evidence="9 10">
    <name type="scientific">Pseudomonas syringae</name>
    <dbReference type="NCBI Taxonomy" id="317"/>
    <lineage>
        <taxon>Bacteria</taxon>
        <taxon>Pseudomonadati</taxon>
        <taxon>Pseudomonadota</taxon>
        <taxon>Gammaproteobacteria</taxon>
        <taxon>Pseudomonadales</taxon>
        <taxon>Pseudomonadaceae</taxon>
        <taxon>Pseudomonas</taxon>
    </lineage>
</organism>
<dbReference type="Gene3D" id="1.20.1720.10">
    <property type="entry name" value="Multidrug resistance protein D"/>
    <property type="match status" value="1"/>
</dbReference>
<evidence type="ECO:0000256" key="2">
    <source>
        <dbReference type="ARBA" id="ARBA00022448"/>
    </source>
</evidence>
<feature type="transmembrane region" description="Helical" evidence="7">
    <location>
        <begin position="88"/>
        <end position="114"/>
    </location>
</feature>
<feature type="transmembrane region" description="Helical" evidence="7">
    <location>
        <begin position="447"/>
        <end position="465"/>
    </location>
</feature>
<evidence type="ECO:0000256" key="3">
    <source>
        <dbReference type="ARBA" id="ARBA00022475"/>
    </source>
</evidence>
<keyword evidence="4 7" id="KW-0812">Transmembrane</keyword>
<feature type="transmembrane region" description="Helical" evidence="7">
    <location>
        <begin position="233"/>
        <end position="255"/>
    </location>
</feature>
<evidence type="ECO:0000256" key="4">
    <source>
        <dbReference type="ARBA" id="ARBA00022692"/>
    </source>
</evidence>
<feature type="transmembrane region" description="Helical" evidence="7">
    <location>
        <begin position="15"/>
        <end position="36"/>
    </location>
</feature>
<feature type="transmembrane region" description="Helical" evidence="7">
    <location>
        <begin position="267"/>
        <end position="296"/>
    </location>
</feature>
<feature type="transmembrane region" description="Helical" evidence="7">
    <location>
        <begin position="56"/>
        <end position="76"/>
    </location>
</feature>
<dbReference type="InterPro" id="IPR036259">
    <property type="entry name" value="MFS_trans_sf"/>
</dbReference>
<keyword evidence="2" id="KW-0813">Transport</keyword>
<keyword evidence="3" id="KW-1003">Cell membrane</keyword>
<dbReference type="PROSITE" id="PS50850">
    <property type="entry name" value="MFS"/>
    <property type="match status" value="1"/>
</dbReference>
<dbReference type="SUPFAM" id="SSF103473">
    <property type="entry name" value="MFS general substrate transporter"/>
    <property type="match status" value="1"/>
</dbReference>
<dbReference type="PATRIC" id="fig|317.243.peg.1780"/>
<feature type="transmembrane region" description="Helical" evidence="7">
    <location>
        <begin position="175"/>
        <end position="197"/>
    </location>
</feature>
<evidence type="ECO:0000256" key="7">
    <source>
        <dbReference type="SAM" id="Phobius"/>
    </source>
</evidence>
<dbReference type="RefSeq" id="WP_065836584.1">
    <property type="nucleotide sequence ID" value="NZ_LGSI01000074.1"/>
</dbReference>
<dbReference type="NCBIfam" id="TIGR00711">
    <property type="entry name" value="efflux_EmrB"/>
    <property type="match status" value="1"/>
</dbReference>
<sequence length="487" mass="51709">MPSADYRSPDTKQPLTGTAVSAVLLPLMLVLFISTLDQTIVATALAQIGEELGDTANAPWIATAYLLTSAISTLIFGKLGDMHGRKKVFQASVAIFVLGSALCSFAPTMLWLIGFRALQGIGGGGLNSLVMAIVGDMVSPRERARYQATLGIVPAIAIILGPVLGGLIVDHWSWPWIFLINVPIGVLAFVIIATRLHLPTHKSAHRLDIAGSLLSILFTTSFLLVMVQGGSTFAWWSWQILSLAGVSLLSLIAYLQVERYASEPITPLVLFANSIFSISSALFFLSTATLFVAMFFVPLMLQKVFGLSAFLSGSSIVPLLLALIVATALTGIVISRTGRYRIFPILGALFAGGGLFMLSLVQVTTPLWLVIFMLAILGVGLGFFIQVVLLAGQNAVEHRHLGVATGALNFFKTLGGATGAAAFGAILTRGMSVATNNEMMLVAFRSVFQGALVMMGIALILALLLKEKPLSPEMVEVAGGRGDVPEY</sequence>
<feature type="domain" description="Major facilitator superfamily (MFS) profile" evidence="8">
    <location>
        <begin position="23"/>
        <end position="470"/>
    </location>
</feature>
<feature type="transmembrane region" description="Helical" evidence="7">
    <location>
        <begin position="403"/>
        <end position="427"/>
    </location>
</feature>
<protein>
    <submittedName>
        <fullName evidence="9">MFS transporter</fullName>
    </submittedName>
</protein>
<name>A0A1C7YXV6_PSESX</name>
<evidence type="ECO:0000256" key="1">
    <source>
        <dbReference type="ARBA" id="ARBA00004651"/>
    </source>
</evidence>
<proteinExistence type="predicted"/>
<dbReference type="Gene3D" id="1.20.1250.20">
    <property type="entry name" value="MFS general substrate transporter like domains"/>
    <property type="match status" value="1"/>
</dbReference>
<keyword evidence="5 7" id="KW-1133">Transmembrane helix</keyword>
<dbReference type="AlphaFoldDB" id="A0A1C7YXV6"/>
<feature type="transmembrane region" description="Helical" evidence="7">
    <location>
        <begin position="367"/>
        <end position="391"/>
    </location>
</feature>
<evidence type="ECO:0000259" key="8">
    <source>
        <dbReference type="PROSITE" id="PS50850"/>
    </source>
</evidence>
<evidence type="ECO:0000313" key="9">
    <source>
        <dbReference type="EMBL" id="OCR21656.1"/>
    </source>
</evidence>
<dbReference type="PANTHER" id="PTHR23501:SF197">
    <property type="entry name" value="COMD"/>
    <property type="match status" value="1"/>
</dbReference>
<dbReference type="EMBL" id="LGSI01000074">
    <property type="protein sequence ID" value="OCR21656.1"/>
    <property type="molecule type" value="Genomic_DNA"/>
</dbReference>
<dbReference type="OrthoDB" id="9812221at2"/>
<comment type="subcellular location">
    <subcellularLocation>
        <location evidence="1">Cell membrane</location>
        <topology evidence="1">Multi-pass membrane protein</topology>
    </subcellularLocation>
</comment>
<keyword evidence="6 7" id="KW-0472">Membrane</keyword>
<comment type="caution">
    <text evidence="9">The sequence shown here is derived from an EMBL/GenBank/DDBJ whole genome shotgun (WGS) entry which is preliminary data.</text>
</comment>
<feature type="transmembrane region" description="Helical" evidence="7">
    <location>
        <begin position="120"/>
        <end position="138"/>
    </location>
</feature>
<feature type="transmembrane region" description="Helical" evidence="7">
    <location>
        <begin position="316"/>
        <end position="335"/>
    </location>
</feature>
<evidence type="ECO:0000313" key="10">
    <source>
        <dbReference type="Proteomes" id="UP000093104"/>
    </source>
</evidence>
<feature type="transmembrane region" description="Helical" evidence="7">
    <location>
        <begin position="150"/>
        <end position="169"/>
    </location>
</feature>
<dbReference type="PRINTS" id="PR01036">
    <property type="entry name" value="TCRTETB"/>
</dbReference>
<dbReference type="FunFam" id="1.20.1720.10:FF:000004">
    <property type="entry name" value="EmrB/QacA family drug resistance transporter"/>
    <property type="match status" value="1"/>
</dbReference>
<dbReference type="CDD" id="cd17502">
    <property type="entry name" value="MFS_Azr1_MDR_like"/>
    <property type="match status" value="1"/>
</dbReference>
<dbReference type="PANTHER" id="PTHR23501">
    <property type="entry name" value="MAJOR FACILITATOR SUPERFAMILY"/>
    <property type="match status" value="1"/>
</dbReference>
<feature type="transmembrane region" description="Helical" evidence="7">
    <location>
        <begin position="209"/>
        <end position="227"/>
    </location>
</feature>
<dbReference type="InterPro" id="IPR004638">
    <property type="entry name" value="EmrB-like"/>
</dbReference>
<dbReference type="GO" id="GO:0022857">
    <property type="term" value="F:transmembrane transporter activity"/>
    <property type="evidence" value="ECO:0007669"/>
    <property type="project" value="InterPro"/>
</dbReference>
<feature type="transmembrane region" description="Helical" evidence="7">
    <location>
        <begin position="342"/>
        <end position="361"/>
    </location>
</feature>